<dbReference type="PANTHER" id="PTHR12810">
    <property type="entry name" value="MITOCHONDRIAL 28S RIBOSOMAL PROTEIN S29"/>
    <property type="match status" value="1"/>
</dbReference>
<keyword evidence="5" id="KW-0496">Mitochondrion</keyword>
<evidence type="ECO:0000256" key="1">
    <source>
        <dbReference type="ARBA" id="ARBA00004173"/>
    </source>
</evidence>
<evidence type="ECO:0000256" key="7">
    <source>
        <dbReference type="ARBA" id="ARBA00035140"/>
    </source>
</evidence>
<reference evidence="8" key="1">
    <citation type="submission" date="2022-07" db="EMBL/GenBank/DDBJ databases">
        <title>Genome Sequence of Agrocybe chaxingu.</title>
        <authorList>
            <person name="Buettner E."/>
        </authorList>
    </citation>
    <scope>NUCLEOTIDE SEQUENCE</scope>
    <source>
        <strain evidence="8">MP-N11</strain>
    </source>
</reference>
<comment type="subcellular location">
    <subcellularLocation>
        <location evidence="1">Mitochondrion</location>
    </subcellularLocation>
</comment>
<accession>A0A9W8JY28</accession>
<evidence type="ECO:0000256" key="3">
    <source>
        <dbReference type="ARBA" id="ARBA00022946"/>
    </source>
</evidence>
<dbReference type="GO" id="GO:0005763">
    <property type="term" value="C:mitochondrial small ribosomal subunit"/>
    <property type="evidence" value="ECO:0007669"/>
    <property type="project" value="TreeGrafter"/>
</dbReference>
<sequence length="182" mass="20300">MPPVILEGVMKSLEAQKDFPVLLAVDEFQALYGKTAYRDPHFSHIHSYHLSMPRLIMEYACGKRQFNSGVVLGAISASQSTNPLPLELRDALDLSSLDKRPVSVYDKRDRVLSGYAEGMQKLEVPAKLTLEEAVGVFEVWKGQGVFGSKRTFYDEQLLGKYTESGGNARDFVWKGLLATLDV</sequence>
<dbReference type="OrthoDB" id="274828at2759"/>
<keyword evidence="3" id="KW-0809">Transit peptide</keyword>
<dbReference type="Pfam" id="PF10236">
    <property type="entry name" value="DAP3"/>
    <property type="match status" value="1"/>
</dbReference>
<keyword evidence="4" id="KW-0689">Ribosomal protein</keyword>
<evidence type="ECO:0000256" key="6">
    <source>
        <dbReference type="ARBA" id="ARBA00023274"/>
    </source>
</evidence>
<name>A0A9W8JY28_9AGAR</name>
<dbReference type="InterPro" id="IPR019368">
    <property type="entry name" value="Ribosomal_mS29"/>
</dbReference>
<comment type="caution">
    <text evidence="8">The sequence shown here is derived from an EMBL/GenBank/DDBJ whole genome shotgun (WGS) entry which is preliminary data.</text>
</comment>
<dbReference type="GO" id="GO:0003735">
    <property type="term" value="F:structural constituent of ribosome"/>
    <property type="evidence" value="ECO:0007669"/>
    <property type="project" value="TreeGrafter"/>
</dbReference>
<evidence type="ECO:0000256" key="4">
    <source>
        <dbReference type="ARBA" id="ARBA00022980"/>
    </source>
</evidence>
<proteinExistence type="inferred from homology"/>
<dbReference type="EMBL" id="JANKHO010000801">
    <property type="protein sequence ID" value="KAJ3506132.1"/>
    <property type="molecule type" value="Genomic_DNA"/>
</dbReference>
<keyword evidence="9" id="KW-1185">Reference proteome</keyword>
<dbReference type="PANTHER" id="PTHR12810:SF0">
    <property type="entry name" value="SMALL RIBOSOMAL SUBUNIT PROTEIN MS29"/>
    <property type="match status" value="1"/>
</dbReference>
<protein>
    <recommendedName>
        <fullName evidence="7">Small ribosomal subunit protein mS29</fullName>
    </recommendedName>
</protein>
<comment type="similarity">
    <text evidence="2">Belongs to the mitochondrion-specific ribosomal protein mS29 family.</text>
</comment>
<gene>
    <name evidence="8" type="ORF">NLJ89_g7035</name>
</gene>
<evidence type="ECO:0000256" key="5">
    <source>
        <dbReference type="ARBA" id="ARBA00023128"/>
    </source>
</evidence>
<dbReference type="AlphaFoldDB" id="A0A9W8JY28"/>
<evidence type="ECO:0000313" key="9">
    <source>
        <dbReference type="Proteomes" id="UP001148786"/>
    </source>
</evidence>
<evidence type="ECO:0000256" key="2">
    <source>
        <dbReference type="ARBA" id="ARBA00009863"/>
    </source>
</evidence>
<evidence type="ECO:0000313" key="8">
    <source>
        <dbReference type="EMBL" id="KAJ3506132.1"/>
    </source>
</evidence>
<dbReference type="Proteomes" id="UP001148786">
    <property type="component" value="Unassembled WGS sequence"/>
</dbReference>
<organism evidence="8 9">
    <name type="scientific">Agrocybe chaxingu</name>
    <dbReference type="NCBI Taxonomy" id="84603"/>
    <lineage>
        <taxon>Eukaryota</taxon>
        <taxon>Fungi</taxon>
        <taxon>Dikarya</taxon>
        <taxon>Basidiomycota</taxon>
        <taxon>Agaricomycotina</taxon>
        <taxon>Agaricomycetes</taxon>
        <taxon>Agaricomycetidae</taxon>
        <taxon>Agaricales</taxon>
        <taxon>Agaricineae</taxon>
        <taxon>Strophariaceae</taxon>
        <taxon>Agrocybe</taxon>
    </lineage>
</organism>
<keyword evidence="6" id="KW-0687">Ribonucleoprotein</keyword>